<evidence type="ECO:0008006" key="5">
    <source>
        <dbReference type="Google" id="ProtNLM"/>
    </source>
</evidence>
<dbReference type="AlphaFoldDB" id="A0A1M4MJ20"/>
<evidence type="ECO:0000256" key="2">
    <source>
        <dbReference type="SAM" id="Phobius"/>
    </source>
</evidence>
<feature type="region of interest" description="Disordered" evidence="1">
    <location>
        <begin position="210"/>
        <end position="233"/>
    </location>
</feature>
<feature type="transmembrane region" description="Helical" evidence="2">
    <location>
        <begin position="21"/>
        <end position="40"/>
    </location>
</feature>
<dbReference type="Pfam" id="PF09997">
    <property type="entry name" value="DUF2238"/>
    <property type="match status" value="1"/>
</dbReference>
<feature type="transmembrane region" description="Helical" evidence="2">
    <location>
        <begin position="177"/>
        <end position="199"/>
    </location>
</feature>
<evidence type="ECO:0000313" key="4">
    <source>
        <dbReference type="Proteomes" id="UP000184671"/>
    </source>
</evidence>
<evidence type="ECO:0000256" key="1">
    <source>
        <dbReference type="SAM" id="MobiDB-lite"/>
    </source>
</evidence>
<feature type="transmembrane region" description="Helical" evidence="2">
    <location>
        <begin position="46"/>
        <end position="64"/>
    </location>
</feature>
<dbReference type="InterPro" id="IPR014509">
    <property type="entry name" value="YjdF-like"/>
</dbReference>
<dbReference type="STRING" id="118126.L21_0816"/>
<feature type="transmembrane region" description="Helical" evidence="2">
    <location>
        <begin position="138"/>
        <end position="157"/>
    </location>
</feature>
<keyword evidence="2" id="KW-0812">Transmembrane</keyword>
<protein>
    <recommendedName>
        <fullName evidence="5">DUF2238 domain-containing protein</fullName>
    </recommendedName>
</protein>
<gene>
    <name evidence="3" type="ORF">L21_0816</name>
</gene>
<keyword evidence="2" id="KW-1133">Transmembrane helix</keyword>
<organism evidence="3 4">
    <name type="scientific">Methanoculleus chikugoensis</name>
    <dbReference type="NCBI Taxonomy" id="118126"/>
    <lineage>
        <taxon>Archaea</taxon>
        <taxon>Methanobacteriati</taxon>
        <taxon>Methanobacteriota</taxon>
        <taxon>Stenosarchaea group</taxon>
        <taxon>Methanomicrobia</taxon>
        <taxon>Methanomicrobiales</taxon>
        <taxon>Methanomicrobiaceae</taxon>
        <taxon>Methanoculleus</taxon>
    </lineage>
</organism>
<feature type="transmembrane region" description="Helical" evidence="2">
    <location>
        <begin position="76"/>
        <end position="97"/>
    </location>
</feature>
<keyword evidence="2" id="KW-0472">Membrane</keyword>
<evidence type="ECO:0000313" key="3">
    <source>
        <dbReference type="EMBL" id="SCL74929.1"/>
    </source>
</evidence>
<reference evidence="3 4" key="1">
    <citation type="submission" date="2016-08" db="EMBL/GenBank/DDBJ databases">
        <authorList>
            <person name="Seilhamer J.J."/>
        </authorList>
    </citation>
    <scope>NUCLEOTIDE SEQUENCE [LARGE SCALE GENOMIC DNA]</scope>
    <source>
        <strain evidence="3">L21-II-0</strain>
    </source>
</reference>
<dbReference type="EMBL" id="FMID01000021">
    <property type="protein sequence ID" value="SCL74929.1"/>
    <property type="molecule type" value="Genomic_DNA"/>
</dbReference>
<feature type="transmembrane region" description="Helical" evidence="2">
    <location>
        <begin position="109"/>
        <end position="126"/>
    </location>
</feature>
<name>A0A1M4MJ20_9EURY</name>
<sequence length="233" mass="25381">MYICREYPSGVRMVCPNPPRGIYLAYTIQGLILLAAASCILAGEYFLGLSATVAFLLTTAPSLMTRNLRLCLPWEINLLVAVSLYIHVMGHVAEYYVTFAPYYDKLAHLVASVTVGLIALFLALLAERRGEVRLTGPAVILFILMSTLAAGTVWEIYEFAVDQVFGTSLQFGNTDTMWDLVVDLVGGAIVAAGAAIVLARGEEDRFDRFFAEPSPGAEPPEIMGDPIDPARTR</sequence>
<accession>A0A1M4MJ20</accession>
<proteinExistence type="predicted"/>
<dbReference type="Proteomes" id="UP000184671">
    <property type="component" value="Unassembled WGS sequence"/>
</dbReference>